<dbReference type="GO" id="GO:0051015">
    <property type="term" value="F:actin filament binding"/>
    <property type="evidence" value="ECO:0007669"/>
    <property type="project" value="TreeGrafter"/>
</dbReference>
<reference evidence="2" key="1">
    <citation type="submission" date="2020-04" db="EMBL/GenBank/DDBJ databases">
        <authorList>
            <person name="Alioto T."/>
            <person name="Alioto T."/>
            <person name="Gomez Garrido J."/>
        </authorList>
    </citation>
    <scope>NUCLEOTIDE SEQUENCE</scope>
    <source>
        <strain evidence="2">A484AB</strain>
    </source>
</reference>
<dbReference type="Proteomes" id="UP001152795">
    <property type="component" value="Unassembled WGS sequence"/>
</dbReference>
<keyword evidence="3" id="KW-1185">Reference proteome</keyword>
<dbReference type="Gene3D" id="2.130.10.10">
    <property type="entry name" value="YVTN repeat-like/Quinoprotein amine dehydrogenase"/>
    <property type="match status" value="1"/>
</dbReference>
<dbReference type="InterPro" id="IPR036322">
    <property type="entry name" value="WD40_repeat_dom_sf"/>
</dbReference>
<dbReference type="PROSITE" id="PS50082">
    <property type="entry name" value="WD_REPEATS_2"/>
    <property type="match status" value="3"/>
</dbReference>
<organism evidence="2 3">
    <name type="scientific">Paramuricea clavata</name>
    <name type="common">Red gorgonian</name>
    <name type="synonym">Violescent sea-whip</name>
    <dbReference type="NCBI Taxonomy" id="317549"/>
    <lineage>
        <taxon>Eukaryota</taxon>
        <taxon>Metazoa</taxon>
        <taxon>Cnidaria</taxon>
        <taxon>Anthozoa</taxon>
        <taxon>Octocorallia</taxon>
        <taxon>Malacalcyonacea</taxon>
        <taxon>Plexauridae</taxon>
        <taxon>Paramuricea</taxon>
    </lineage>
</organism>
<dbReference type="InterPro" id="IPR001680">
    <property type="entry name" value="WD40_rpt"/>
</dbReference>
<dbReference type="SMART" id="SM01166">
    <property type="entry name" value="DUF1899"/>
    <property type="match status" value="1"/>
</dbReference>
<dbReference type="EMBL" id="CACRXK020000072">
    <property type="protein sequence ID" value="CAB3977802.1"/>
    <property type="molecule type" value="Genomic_DNA"/>
</dbReference>
<dbReference type="InterPro" id="IPR015505">
    <property type="entry name" value="Coronin"/>
</dbReference>
<dbReference type="InterPro" id="IPR015943">
    <property type="entry name" value="WD40/YVTN_repeat-like_dom_sf"/>
</dbReference>
<dbReference type="PANTHER" id="PTHR10856">
    <property type="entry name" value="CORONIN"/>
    <property type="match status" value="1"/>
</dbReference>
<comment type="caution">
    <text evidence="2">The sequence shown here is derived from an EMBL/GenBank/DDBJ whole genome shotgun (WGS) entry which is preliminary data.</text>
</comment>
<dbReference type="InterPro" id="IPR019775">
    <property type="entry name" value="WD40_repeat_CS"/>
</dbReference>
<dbReference type="AlphaFoldDB" id="A0A7D9D6Q9"/>
<protein>
    <recommendedName>
        <fullName evidence="1">Coronin</fullName>
    </recommendedName>
</protein>
<name>A0A7D9D6Q9_PARCT</name>
<dbReference type="PROSITE" id="PS00678">
    <property type="entry name" value="WD_REPEATS_1"/>
    <property type="match status" value="1"/>
</dbReference>
<proteinExistence type="inferred from homology"/>
<accession>A0A7D9D6Q9</accession>
<evidence type="ECO:0000313" key="3">
    <source>
        <dbReference type="Proteomes" id="UP001152795"/>
    </source>
</evidence>
<sequence>MPNFVRSSKFRHVFGTGSKRDHSYDGMKVSKNSWDAPYCAANPKFIAIVLESAGGGSFLVLPLEKFGRVDLNAPKVAGHKMEVLDIAWNPFDDNIIASSSEDTTVKVWQIPDDGLVENLTKPLLTLEGVHQRRVGLLAWNPVAANILLSASHDHIIAIWNLESQQPVQTITCHSDLIYSISWNHNGSLIATTCKDKQLRIIDARSGEVKQEGKCHEGAKPQRVVFCSNLGFLFTTGFTRMSKRVWAVWDQNNLEKPLHLDELDSSNGVNFPYYDQDTKMIYLVGK</sequence>
<dbReference type="SUPFAM" id="SSF50978">
    <property type="entry name" value="WD40 repeat-like"/>
    <property type="match status" value="1"/>
</dbReference>
<dbReference type="PANTHER" id="PTHR10856:SF0">
    <property type="entry name" value="CORONIN"/>
    <property type="match status" value="1"/>
</dbReference>
<dbReference type="OrthoDB" id="1850764at2759"/>
<dbReference type="Pfam" id="PF08953">
    <property type="entry name" value="DUF1899"/>
    <property type="match status" value="1"/>
</dbReference>
<feature type="non-terminal residue" evidence="2">
    <location>
        <position position="1"/>
    </location>
</feature>
<evidence type="ECO:0000256" key="1">
    <source>
        <dbReference type="RuleBase" id="RU280818"/>
    </source>
</evidence>
<keyword evidence="1" id="KW-0853">WD repeat</keyword>
<dbReference type="InterPro" id="IPR015048">
    <property type="entry name" value="DUF1899"/>
</dbReference>
<dbReference type="PROSITE" id="PS50294">
    <property type="entry name" value="WD_REPEATS_REGION"/>
    <property type="match status" value="1"/>
</dbReference>
<dbReference type="Pfam" id="PF00400">
    <property type="entry name" value="WD40"/>
    <property type="match status" value="2"/>
</dbReference>
<gene>
    <name evidence="2" type="ORF">PACLA_8A041456</name>
</gene>
<evidence type="ECO:0000313" key="2">
    <source>
        <dbReference type="EMBL" id="CAB3977802.1"/>
    </source>
</evidence>
<dbReference type="SMART" id="SM00320">
    <property type="entry name" value="WD40"/>
    <property type="match status" value="4"/>
</dbReference>
<comment type="similarity">
    <text evidence="1">Belongs to the WD repeat coronin family.</text>
</comment>
<keyword evidence="1" id="KW-0677">Repeat</keyword>
<dbReference type="GO" id="GO:0007015">
    <property type="term" value="P:actin filament organization"/>
    <property type="evidence" value="ECO:0007669"/>
    <property type="project" value="TreeGrafter"/>
</dbReference>